<feature type="signal peptide" evidence="2">
    <location>
        <begin position="1"/>
        <end position="21"/>
    </location>
</feature>
<feature type="chain" id="PRO_5047206849" evidence="2">
    <location>
        <begin position="22"/>
        <end position="425"/>
    </location>
</feature>
<gene>
    <name evidence="3" type="ORF">GCM10020366_15000</name>
</gene>
<comment type="caution">
    <text evidence="3">The sequence shown here is derived from an EMBL/GenBank/DDBJ whole genome shotgun (WGS) entry which is preliminary data.</text>
</comment>
<dbReference type="RefSeq" id="WP_344925158.1">
    <property type="nucleotide sequence ID" value="NZ_BAAAYK010000038.1"/>
</dbReference>
<accession>A0ABP6RM68</accession>
<feature type="region of interest" description="Disordered" evidence="1">
    <location>
        <begin position="238"/>
        <end position="262"/>
    </location>
</feature>
<organism evidence="3 4">
    <name type="scientific">Saccharopolyspora gregorii</name>
    <dbReference type="NCBI Taxonomy" id="33914"/>
    <lineage>
        <taxon>Bacteria</taxon>
        <taxon>Bacillati</taxon>
        <taxon>Actinomycetota</taxon>
        <taxon>Actinomycetes</taxon>
        <taxon>Pseudonocardiales</taxon>
        <taxon>Pseudonocardiaceae</taxon>
        <taxon>Saccharopolyspora</taxon>
    </lineage>
</organism>
<evidence type="ECO:0000256" key="1">
    <source>
        <dbReference type="SAM" id="MobiDB-lite"/>
    </source>
</evidence>
<evidence type="ECO:0000313" key="4">
    <source>
        <dbReference type="Proteomes" id="UP001500483"/>
    </source>
</evidence>
<protein>
    <submittedName>
        <fullName evidence="3">Neutral zinc metallopeptidase</fullName>
    </submittedName>
</protein>
<evidence type="ECO:0000313" key="3">
    <source>
        <dbReference type="EMBL" id="GAA3355331.1"/>
    </source>
</evidence>
<dbReference type="PROSITE" id="PS51257">
    <property type="entry name" value="PROKAR_LIPOPROTEIN"/>
    <property type="match status" value="1"/>
</dbReference>
<dbReference type="Proteomes" id="UP001500483">
    <property type="component" value="Unassembled WGS sequence"/>
</dbReference>
<sequence length="425" mass="43270">MRIFPSAVLALVLGVAGCSPTAPQPQPAPAGEPANRAVDPGFVHGTDGGDTDRLAATVLTDVRDFWTANLPAVAGEEWHDLDGGYFSVDTSNGTGRPPPCSGTVANLEGNAYYCASVDAVAWDRAALLPVLREHYGDAAVAVVLAHEMGHAVQQRTGVDVGAGGDAARTEAGADCYAGAFLRAAADGRTAHLRFSPQDLDGALHALIVFRDPIGTDASAGDAHGTSFDRISAFQDGYRDGPGGCAEPDVERAPTGDGPDGPNAPLDAALARAETTARAFFGARVAAAGRGWTPPAVRAGDCPGDPVGLCADRGIVGYDPARLDELHRDIGDQATATLLASRYALAALEPLGLPTTGPAAGTAISCLTGAYTAAERVSAGDLDEAVESLLVSDAASRDAGGGQELTGARRVEAFRDGLLHGPDRCG</sequence>
<reference evidence="4" key="1">
    <citation type="journal article" date="2019" name="Int. J. Syst. Evol. Microbiol.">
        <title>The Global Catalogue of Microorganisms (GCM) 10K type strain sequencing project: providing services to taxonomists for standard genome sequencing and annotation.</title>
        <authorList>
            <consortium name="The Broad Institute Genomics Platform"/>
            <consortium name="The Broad Institute Genome Sequencing Center for Infectious Disease"/>
            <person name="Wu L."/>
            <person name="Ma J."/>
        </authorList>
    </citation>
    <scope>NUCLEOTIDE SEQUENCE [LARGE SCALE GENOMIC DNA]</scope>
    <source>
        <strain evidence="4">JCM 9687</strain>
    </source>
</reference>
<name>A0ABP6RM68_9PSEU</name>
<keyword evidence="4" id="KW-1185">Reference proteome</keyword>
<evidence type="ECO:0000256" key="2">
    <source>
        <dbReference type="SAM" id="SignalP"/>
    </source>
</evidence>
<dbReference type="EMBL" id="BAAAYK010000038">
    <property type="protein sequence ID" value="GAA3355331.1"/>
    <property type="molecule type" value="Genomic_DNA"/>
</dbReference>
<keyword evidence="2" id="KW-0732">Signal</keyword>
<proteinExistence type="predicted"/>
<dbReference type="SUPFAM" id="SSF55486">
    <property type="entry name" value="Metalloproteases ('zincins'), catalytic domain"/>
    <property type="match status" value="1"/>
</dbReference>